<dbReference type="EMBL" id="CAADFK010000364">
    <property type="protein sequence ID" value="VFK23566.1"/>
    <property type="molecule type" value="Genomic_DNA"/>
</dbReference>
<evidence type="ECO:0000313" key="1">
    <source>
        <dbReference type="EMBL" id="VFK23566.1"/>
    </source>
</evidence>
<name>A0A450X2Q3_9GAMM</name>
<gene>
    <name evidence="1" type="ORF">BECKLPF1236B_GA0070989_13644</name>
</gene>
<sequence length="101" mass="11686">MVGLKRRNLGVSGFFLLKWPGIYSIAQEVSADIPAATIFQKEMPFTYPITFRESFLFIDKRETMFAEKPMIVLERETGKAERGENLLDECCYRSLPTDIDR</sequence>
<protein>
    <submittedName>
        <fullName evidence="1">Uncharacterized protein</fullName>
    </submittedName>
</protein>
<proteinExistence type="predicted"/>
<accession>A0A450X2Q3</accession>
<organism evidence="1">
    <name type="scientific">Candidatus Kentrum sp. LPFa</name>
    <dbReference type="NCBI Taxonomy" id="2126335"/>
    <lineage>
        <taxon>Bacteria</taxon>
        <taxon>Pseudomonadati</taxon>
        <taxon>Pseudomonadota</taxon>
        <taxon>Gammaproteobacteria</taxon>
        <taxon>Candidatus Kentrum</taxon>
    </lineage>
</organism>
<dbReference type="AlphaFoldDB" id="A0A450X2Q3"/>
<reference evidence="1" key="1">
    <citation type="submission" date="2019-02" db="EMBL/GenBank/DDBJ databases">
        <authorList>
            <person name="Gruber-Vodicka R. H."/>
            <person name="Seah K. B. B."/>
        </authorList>
    </citation>
    <scope>NUCLEOTIDE SEQUENCE</scope>
    <source>
        <strain evidence="1">BECK_S313</strain>
    </source>
</reference>